<dbReference type="InterPro" id="IPR000383">
    <property type="entry name" value="Xaa-Pro-like_dom"/>
</dbReference>
<keyword evidence="2" id="KW-0812">Transmembrane</keyword>
<evidence type="ECO:0000256" key="1">
    <source>
        <dbReference type="SAM" id="MobiDB-lite"/>
    </source>
</evidence>
<feature type="domain" description="Xaa-Pro dipeptidyl-peptidase-like" evidence="3">
    <location>
        <begin position="99"/>
        <end position="211"/>
    </location>
</feature>
<comment type="caution">
    <text evidence="4">The sequence shown here is derived from an EMBL/GenBank/DDBJ whole genome shotgun (WGS) entry which is preliminary data.</text>
</comment>
<dbReference type="Gene3D" id="3.40.50.1820">
    <property type="entry name" value="alpha/beta hydrolase"/>
    <property type="match status" value="1"/>
</dbReference>
<keyword evidence="2" id="KW-0472">Membrane</keyword>
<dbReference type="OrthoDB" id="252464at2"/>
<reference evidence="4 5" key="1">
    <citation type="submission" date="2018-02" db="EMBL/GenBank/DDBJ databases">
        <title>Comparative genomes isolates from brazilian mangrove.</title>
        <authorList>
            <person name="Araujo J.E."/>
            <person name="Taketani R.G."/>
            <person name="Silva M.C.P."/>
            <person name="Loureco M.V."/>
            <person name="Andreote F.D."/>
        </authorList>
    </citation>
    <scope>NUCLEOTIDE SEQUENCE [LARGE SCALE GENOMIC DNA]</scope>
    <source>
        <strain evidence="4 5">Nap-Phe MGV</strain>
    </source>
</reference>
<gene>
    <name evidence="4" type="ORF">C5Y93_10560</name>
</gene>
<evidence type="ECO:0000256" key="2">
    <source>
        <dbReference type="SAM" id="Phobius"/>
    </source>
</evidence>
<dbReference type="PANTHER" id="PTHR43358:SF4">
    <property type="entry name" value="ALPHA_BETA HYDROLASE FOLD-1 DOMAIN-CONTAINING PROTEIN"/>
    <property type="match status" value="1"/>
</dbReference>
<dbReference type="SUPFAM" id="SSF53474">
    <property type="entry name" value="alpha/beta-Hydrolases"/>
    <property type="match status" value="1"/>
</dbReference>
<feature type="transmembrane region" description="Helical" evidence="2">
    <location>
        <begin position="6"/>
        <end position="26"/>
    </location>
</feature>
<sequence length="330" mass="37050">MFEYWHITLGVVALFVVLALVIRWAVRRVLSGAYKAGEVVENYRPKNFSIPDPQSIEFTGERNTTLRGRFWKAAGDKAIIVVHGIDGPSIEMLPHVAYLYRAGYSVLLYDNRGRGKSGGHFSTLGFLEWKDVLHAVRWMRKQPGIDPDQIGLHGLSLGAACVIMAAAEDKQIRGVLAESPFVSMTIMLGHIANKMTRLPTFLIGGLVRLLLDWSLGARLRIVEPHAAVSKISPRPLYIIDAEHDQLFPPETARTVYDAAGEPKQFWKVHRAPHANCWHVKPEEYEQRALAFWEMVFSPNPPKVLYPTSAESDGQARQGYQLEKTKSRPSA</sequence>
<name>A0A2S8GNL1_9BACT</name>
<dbReference type="Proteomes" id="UP000237819">
    <property type="component" value="Unassembled WGS sequence"/>
</dbReference>
<organism evidence="4 5">
    <name type="scientific">Blastopirellula marina</name>
    <dbReference type="NCBI Taxonomy" id="124"/>
    <lineage>
        <taxon>Bacteria</taxon>
        <taxon>Pseudomonadati</taxon>
        <taxon>Planctomycetota</taxon>
        <taxon>Planctomycetia</taxon>
        <taxon>Pirellulales</taxon>
        <taxon>Pirellulaceae</taxon>
        <taxon>Blastopirellula</taxon>
    </lineage>
</organism>
<dbReference type="PANTHER" id="PTHR43358">
    <property type="entry name" value="ALPHA/BETA-HYDROLASE"/>
    <property type="match status" value="1"/>
</dbReference>
<evidence type="ECO:0000313" key="5">
    <source>
        <dbReference type="Proteomes" id="UP000237819"/>
    </source>
</evidence>
<protein>
    <recommendedName>
        <fullName evidence="3">Xaa-Pro dipeptidyl-peptidase-like domain-containing protein</fullName>
    </recommendedName>
</protein>
<dbReference type="InterPro" id="IPR052920">
    <property type="entry name" value="DNA-binding_regulatory"/>
</dbReference>
<dbReference type="Pfam" id="PF02129">
    <property type="entry name" value="Peptidase_S15"/>
    <property type="match status" value="1"/>
</dbReference>
<evidence type="ECO:0000259" key="3">
    <source>
        <dbReference type="Pfam" id="PF02129"/>
    </source>
</evidence>
<dbReference type="GO" id="GO:0016787">
    <property type="term" value="F:hydrolase activity"/>
    <property type="evidence" value="ECO:0007669"/>
    <property type="project" value="InterPro"/>
</dbReference>
<dbReference type="EMBL" id="PUHZ01000011">
    <property type="protein sequence ID" value="PQO46017.1"/>
    <property type="molecule type" value="Genomic_DNA"/>
</dbReference>
<evidence type="ECO:0000313" key="4">
    <source>
        <dbReference type="EMBL" id="PQO46017.1"/>
    </source>
</evidence>
<dbReference type="InterPro" id="IPR029058">
    <property type="entry name" value="AB_hydrolase_fold"/>
</dbReference>
<feature type="region of interest" description="Disordered" evidence="1">
    <location>
        <begin position="303"/>
        <end position="330"/>
    </location>
</feature>
<dbReference type="RefSeq" id="WP_105335395.1">
    <property type="nucleotide sequence ID" value="NZ_PUHZ01000011.1"/>
</dbReference>
<dbReference type="AlphaFoldDB" id="A0A2S8GNL1"/>
<accession>A0A2S8GNL1</accession>
<proteinExistence type="predicted"/>
<keyword evidence="2" id="KW-1133">Transmembrane helix</keyword>